<dbReference type="PANTHER" id="PTHR43080">
    <property type="entry name" value="CBS DOMAIN-CONTAINING PROTEIN CBSX3, MITOCHONDRIAL"/>
    <property type="match status" value="1"/>
</dbReference>
<evidence type="ECO:0000259" key="3">
    <source>
        <dbReference type="PROSITE" id="PS51371"/>
    </source>
</evidence>
<evidence type="ECO:0000256" key="1">
    <source>
        <dbReference type="ARBA" id="ARBA00023122"/>
    </source>
</evidence>
<sequence length="139" mass="15007">MTADPVIISPDTSLKDASIKMIAIDCGILPVGTKDNITGIITDRDIVIRAVANGKDTSREKVANYMTRVLYTCDENDSLEEAADLMRENNVSRLIVTNGKGAVTGILTFGHILRNDANPLEVSKVVQHATRARAGARPM</sequence>
<keyword evidence="5" id="KW-1185">Reference proteome</keyword>
<dbReference type="InterPro" id="IPR000644">
    <property type="entry name" value="CBS_dom"/>
</dbReference>
<evidence type="ECO:0000313" key="4">
    <source>
        <dbReference type="EMBL" id="AEP09563.1"/>
    </source>
</evidence>
<evidence type="ECO:0000313" key="5">
    <source>
        <dbReference type="Proteomes" id="UP000009286"/>
    </source>
</evidence>
<dbReference type="OrthoDB" id="9802114at2"/>
<protein>
    <submittedName>
        <fullName evidence="4">CBS domain pair family protein</fullName>
    </submittedName>
</protein>
<keyword evidence="1 2" id="KW-0129">CBS domain</keyword>
<feature type="domain" description="CBS" evidence="3">
    <location>
        <begin position="66"/>
        <end position="122"/>
    </location>
</feature>
<dbReference type="PROSITE" id="PS51371">
    <property type="entry name" value="CBS"/>
    <property type="match status" value="2"/>
</dbReference>
<dbReference type="eggNOG" id="COG0517">
    <property type="taxonomic scope" value="Bacteria"/>
</dbReference>
<gene>
    <name evidence="4" type="ordered locus">MICA_1240</name>
</gene>
<reference evidence="4 5" key="1">
    <citation type="journal article" date="2011" name="BMC Genomics">
        <title>Genomic insights into an obligate epibiotic bacterial predator: Micavibrio aeruginosavorus ARL-13.</title>
        <authorList>
            <person name="Wang Z."/>
            <person name="Kadouri D."/>
            <person name="Wu M."/>
        </authorList>
    </citation>
    <scope>NUCLEOTIDE SEQUENCE [LARGE SCALE GENOMIC DNA]</scope>
    <source>
        <strain evidence="4 5">ARL-13</strain>
    </source>
</reference>
<dbReference type="STRING" id="856793.MICA_1240"/>
<dbReference type="InterPro" id="IPR046342">
    <property type="entry name" value="CBS_dom_sf"/>
</dbReference>
<evidence type="ECO:0000256" key="2">
    <source>
        <dbReference type="PROSITE-ProRule" id="PRU00703"/>
    </source>
</evidence>
<proteinExistence type="predicted"/>
<dbReference type="HOGENOM" id="CLU_040681_12_0_5"/>
<dbReference type="KEGG" id="mai:MICA_1240"/>
<dbReference type="SMART" id="SM00116">
    <property type="entry name" value="CBS"/>
    <property type="match status" value="2"/>
</dbReference>
<dbReference type="InterPro" id="IPR051257">
    <property type="entry name" value="Diverse_CBS-Domain"/>
</dbReference>
<dbReference type="Proteomes" id="UP000009286">
    <property type="component" value="Chromosome"/>
</dbReference>
<dbReference type="PANTHER" id="PTHR43080:SF2">
    <property type="entry name" value="CBS DOMAIN-CONTAINING PROTEIN"/>
    <property type="match status" value="1"/>
</dbReference>
<dbReference type="EMBL" id="CP002382">
    <property type="protein sequence ID" value="AEP09563.1"/>
    <property type="molecule type" value="Genomic_DNA"/>
</dbReference>
<organism evidence="4 5">
    <name type="scientific">Micavibrio aeruginosavorus (strain ARL-13)</name>
    <dbReference type="NCBI Taxonomy" id="856793"/>
    <lineage>
        <taxon>Bacteria</taxon>
        <taxon>Pseudomonadati</taxon>
        <taxon>Bdellovibrionota</taxon>
        <taxon>Bdellovibrionia</taxon>
        <taxon>Bdellovibrionales</taxon>
        <taxon>Pseudobdellovibrionaceae</taxon>
        <taxon>Micavibrio</taxon>
    </lineage>
</organism>
<dbReference type="Gene3D" id="3.10.580.10">
    <property type="entry name" value="CBS-domain"/>
    <property type="match status" value="1"/>
</dbReference>
<feature type="domain" description="CBS" evidence="3">
    <location>
        <begin position="1"/>
        <end position="57"/>
    </location>
</feature>
<dbReference type="AlphaFoldDB" id="G2KRK1"/>
<dbReference type="SUPFAM" id="SSF54631">
    <property type="entry name" value="CBS-domain pair"/>
    <property type="match status" value="1"/>
</dbReference>
<accession>G2KRK1</accession>
<dbReference type="Pfam" id="PF00571">
    <property type="entry name" value="CBS"/>
    <property type="match status" value="2"/>
</dbReference>
<name>G2KRK1_MICAA</name>